<feature type="chain" id="PRO_5043608793" evidence="9">
    <location>
        <begin position="22"/>
        <end position="470"/>
    </location>
</feature>
<dbReference type="PANTHER" id="PTHR11705">
    <property type="entry name" value="PROTEASE FAMILY M14 CARBOXYPEPTIDASE A,B"/>
    <property type="match status" value="1"/>
</dbReference>
<dbReference type="AlphaFoldDB" id="A0AAV9G2J3"/>
<keyword evidence="5" id="KW-0862">Zinc</keyword>
<keyword evidence="12" id="KW-1185">Reference proteome</keyword>
<dbReference type="SUPFAM" id="SSF53187">
    <property type="entry name" value="Zn-dependent exopeptidases"/>
    <property type="match status" value="1"/>
</dbReference>
<keyword evidence="9" id="KW-0732">Signal</keyword>
<reference evidence="11" key="1">
    <citation type="journal article" date="2023" name="Mol. Phylogenet. Evol.">
        <title>Genome-scale phylogeny and comparative genomics of the fungal order Sordariales.</title>
        <authorList>
            <person name="Hensen N."/>
            <person name="Bonometti L."/>
            <person name="Westerberg I."/>
            <person name="Brannstrom I.O."/>
            <person name="Guillou S."/>
            <person name="Cros-Aarteil S."/>
            <person name="Calhoun S."/>
            <person name="Haridas S."/>
            <person name="Kuo A."/>
            <person name="Mondo S."/>
            <person name="Pangilinan J."/>
            <person name="Riley R."/>
            <person name="LaButti K."/>
            <person name="Andreopoulos B."/>
            <person name="Lipzen A."/>
            <person name="Chen C."/>
            <person name="Yan M."/>
            <person name="Daum C."/>
            <person name="Ng V."/>
            <person name="Clum A."/>
            <person name="Steindorff A."/>
            <person name="Ohm R.A."/>
            <person name="Martin F."/>
            <person name="Silar P."/>
            <person name="Natvig D.O."/>
            <person name="Lalanne C."/>
            <person name="Gautier V."/>
            <person name="Ament-Velasquez S.L."/>
            <person name="Kruys A."/>
            <person name="Hutchinson M.I."/>
            <person name="Powell A.J."/>
            <person name="Barry K."/>
            <person name="Miller A.N."/>
            <person name="Grigoriev I.V."/>
            <person name="Debuchy R."/>
            <person name="Gladieux P."/>
            <person name="Hiltunen Thoren M."/>
            <person name="Johannesson H."/>
        </authorList>
    </citation>
    <scope>NUCLEOTIDE SEQUENCE</scope>
    <source>
        <strain evidence="11">PSN243</strain>
    </source>
</reference>
<gene>
    <name evidence="11" type="ORF">QBC34DRAFT_488817</name>
</gene>
<dbReference type="Proteomes" id="UP001321760">
    <property type="component" value="Unassembled WGS sequence"/>
</dbReference>
<dbReference type="PROSITE" id="PS51257">
    <property type="entry name" value="PROKAR_LIPOPROTEIN"/>
    <property type="match status" value="1"/>
</dbReference>
<dbReference type="GO" id="GO:0006508">
    <property type="term" value="P:proteolysis"/>
    <property type="evidence" value="ECO:0007669"/>
    <property type="project" value="UniProtKB-KW"/>
</dbReference>
<accession>A0AAV9G2J3</accession>
<dbReference type="InterPro" id="IPR000834">
    <property type="entry name" value="Peptidase_M14"/>
</dbReference>
<dbReference type="PROSITE" id="PS52035">
    <property type="entry name" value="PEPTIDASE_M14"/>
    <property type="match status" value="1"/>
</dbReference>
<dbReference type="GO" id="GO:0008270">
    <property type="term" value="F:zinc ion binding"/>
    <property type="evidence" value="ECO:0007669"/>
    <property type="project" value="InterPro"/>
</dbReference>
<comment type="cofactor">
    <cofactor evidence="1">
        <name>Zn(2+)</name>
        <dbReference type="ChEBI" id="CHEBI:29105"/>
    </cofactor>
</comment>
<reference evidence="11" key="2">
    <citation type="submission" date="2023-05" db="EMBL/GenBank/DDBJ databases">
        <authorList>
            <consortium name="Lawrence Berkeley National Laboratory"/>
            <person name="Steindorff A."/>
            <person name="Hensen N."/>
            <person name="Bonometti L."/>
            <person name="Westerberg I."/>
            <person name="Brannstrom I.O."/>
            <person name="Guillou S."/>
            <person name="Cros-Aarteil S."/>
            <person name="Calhoun S."/>
            <person name="Haridas S."/>
            <person name="Kuo A."/>
            <person name="Mondo S."/>
            <person name="Pangilinan J."/>
            <person name="Riley R."/>
            <person name="Labutti K."/>
            <person name="Andreopoulos B."/>
            <person name="Lipzen A."/>
            <person name="Chen C."/>
            <person name="Yanf M."/>
            <person name="Daum C."/>
            <person name="Ng V."/>
            <person name="Clum A."/>
            <person name="Ohm R."/>
            <person name="Martin F."/>
            <person name="Silar P."/>
            <person name="Natvig D."/>
            <person name="Lalanne C."/>
            <person name="Gautier V."/>
            <person name="Ament-Velasquez S.L."/>
            <person name="Kruys A."/>
            <person name="Hutchinson M.I."/>
            <person name="Powell A.J."/>
            <person name="Barry K."/>
            <person name="Miller A.N."/>
            <person name="Grigoriev I.V."/>
            <person name="Debuchy R."/>
            <person name="Gladieux P."/>
            <person name="Thoren M.H."/>
            <person name="Johannesson H."/>
        </authorList>
    </citation>
    <scope>NUCLEOTIDE SEQUENCE</scope>
    <source>
        <strain evidence="11">PSN243</strain>
    </source>
</reference>
<evidence type="ECO:0000256" key="1">
    <source>
        <dbReference type="ARBA" id="ARBA00001947"/>
    </source>
</evidence>
<dbReference type="Pfam" id="PF00246">
    <property type="entry name" value="Peptidase_M14"/>
    <property type="match status" value="1"/>
</dbReference>
<keyword evidence="3" id="KW-0645">Protease</keyword>
<evidence type="ECO:0000256" key="8">
    <source>
        <dbReference type="SAM" id="MobiDB-lite"/>
    </source>
</evidence>
<feature type="domain" description="Peptidase M14" evidence="10">
    <location>
        <begin position="103"/>
        <end position="466"/>
    </location>
</feature>
<evidence type="ECO:0000256" key="6">
    <source>
        <dbReference type="ARBA" id="ARBA00023049"/>
    </source>
</evidence>
<name>A0AAV9G2J3_9PEZI</name>
<evidence type="ECO:0000256" key="5">
    <source>
        <dbReference type="ARBA" id="ARBA00022833"/>
    </source>
</evidence>
<comment type="similarity">
    <text evidence="2 7">Belongs to the peptidase M14 family.</text>
</comment>
<protein>
    <submittedName>
        <fullName evidence="11">Peptidase</fullName>
    </submittedName>
</protein>
<feature type="signal peptide" evidence="9">
    <location>
        <begin position="1"/>
        <end position="21"/>
    </location>
</feature>
<comment type="caution">
    <text evidence="11">The sequence shown here is derived from an EMBL/GenBank/DDBJ whole genome shotgun (WGS) entry which is preliminary data.</text>
</comment>
<evidence type="ECO:0000313" key="12">
    <source>
        <dbReference type="Proteomes" id="UP001321760"/>
    </source>
</evidence>
<dbReference type="Gene3D" id="3.40.630.10">
    <property type="entry name" value="Zn peptidases"/>
    <property type="match status" value="1"/>
</dbReference>
<feature type="active site" description="Proton donor/acceptor" evidence="7">
    <location>
        <position position="429"/>
    </location>
</feature>
<evidence type="ECO:0000256" key="4">
    <source>
        <dbReference type="ARBA" id="ARBA00022801"/>
    </source>
</evidence>
<evidence type="ECO:0000256" key="2">
    <source>
        <dbReference type="ARBA" id="ARBA00005988"/>
    </source>
</evidence>
<dbReference type="GO" id="GO:0004181">
    <property type="term" value="F:metallocarboxypeptidase activity"/>
    <property type="evidence" value="ECO:0007669"/>
    <property type="project" value="InterPro"/>
</dbReference>
<dbReference type="SMART" id="SM00631">
    <property type="entry name" value="Zn_pept"/>
    <property type="match status" value="1"/>
</dbReference>
<dbReference type="EMBL" id="MU866014">
    <property type="protein sequence ID" value="KAK4442509.1"/>
    <property type="molecule type" value="Genomic_DNA"/>
</dbReference>
<evidence type="ECO:0000313" key="11">
    <source>
        <dbReference type="EMBL" id="KAK4442509.1"/>
    </source>
</evidence>
<evidence type="ECO:0000256" key="9">
    <source>
        <dbReference type="SAM" id="SignalP"/>
    </source>
</evidence>
<keyword evidence="4" id="KW-0378">Hydrolase</keyword>
<proteinExistence type="inferred from homology"/>
<organism evidence="11 12">
    <name type="scientific">Podospora aff. communis PSN243</name>
    <dbReference type="NCBI Taxonomy" id="3040156"/>
    <lineage>
        <taxon>Eukaryota</taxon>
        <taxon>Fungi</taxon>
        <taxon>Dikarya</taxon>
        <taxon>Ascomycota</taxon>
        <taxon>Pezizomycotina</taxon>
        <taxon>Sordariomycetes</taxon>
        <taxon>Sordariomycetidae</taxon>
        <taxon>Sordariales</taxon>
        <taxon>Podosporaceae</taxon>
        <taxon>Podospora</taxon>
    </lineage>
</organism>
<keyword evidence="6" id="KW-0482">Metalloprotease</keyword>
<evidence type="ECO:0000256" key="7">
    <source>
        <dbReference type="PROSITE-ProRule" id="PRU01379"/>
    </source>
</evidence>
<feature type="region of interest" description="Disordered" evidence="8">
    <location>
        <begin position="30"/>
        <end position="54"/>
    </location>
</feature>
<dbReference type="PANTHER" id="PTHR11705:SF143">
    <property type="entry name" value="SLL0236 PROTEIN"/>
    <property type="match status" value="1"/>
</dbReference>
<evidence type="ECO:0000256" key="3">
    <source>
        <dbReference type="ARBA" id="ARBA00022670"/>
    </source>
</evidence>
<evidence type="ECO:0000259" key="10">
    <source>
        <dbReference type="PROSITE" id="PS52035"/>
    </source>
</evidence>
<sequence>MKTTTTVSFLSLLLGASGCLTEWELHHDGRHAGRRPHLGRRQIPVPGNGTNPNITSIPIGVGDRFQNGTIAPRGLGIQDPPYYIPPANNISNLPDPAAAPFKTIYNIAELNSASRALAREFDLQYFETPHKTYENRTMFGLKIPGERSHPHKNSGYTVLLQAGIHARERGGPDHLTNFIADLLWARREKKGLQYGGVIFTAEEVRTALSVGIVILPLINPDGVAYDHATNLCWRKNRNPTSSSPNDTFSVGIDLNRNFPPAWNYTKFLAPGVMVASSMDPSSEAFIGTAPLSEPETKNIDWTMDQMPDLRWFLDLHSFAGVLLTGWGHDSNQVKDKAQNLLNPEYDGKRGQFPDTNQYRYGEYYAQKAYDAVGLLARTVVESMAAVAGASWVTTQSVSLYPVSGAASSQPMYRSMVDKKKKWAEGLTLEFGAPSGDSQCPFYPTIVNHQKNMAEVGAAYMALLLSAARLK</sequence>